<protein>
    <submittedName>
        <fullName evidence="1">Uncharacterized protein</fullName>
    </submittedName>
</protein>
<reference evidence="1 2" key="1">
    <citation type="submission" date="2019-06" db="EMBL/GenBank/DDBJ databases">
        <title>Draft genomes of female and male turbot (Scophthalmus maximus).</title>
        <authorList>
            <person name="Xu H."/>
            <person name="Xu X.-W."/>
            <person name="Shao C."/>
            <person name="Chen S."/>
        </authorList>
    </citation>
    <scope>NUCLEOTIDE SEQUENCE [LARGE SCALE GENOMIC DNA]</scope>
    <source>
        <strain evidence="1">Ysfricsl-2016a</strain>
        <tissue evidence="1">Blood</tissue>
    </source>
</reference>
<dbReference type="Proteomes" id="UP000438429">
    <property type="component" value="Unassembled WGS sequence"/>
</dbReference>
<proteinExistence type="predicted"/>
<accession>A0A6A4RZ33</accession>
<sequence>MVSTGMEYQAQLCVECPKQPRSGKNLISLWPRSGAKSSDPDNPINNKKDGSLLALLSQRKHTLSTPTQLCAPPEAIVTALADSTVHGKDTKRLAVCDWMDEKDSRRCLKDEIVTCCSLVRHVLRICISVYSVILSI</sequence>
<name>A0A6A4RZ33_SCOMX</name>
<evidence type="ECO:0000313" key="2">
    <source>
        <dbReference type="Proteomes" id="UP000438429"/>
    </source>
</evidence>
<comment type="caution">
    <text evidence="1">The sequence shown here is derived from an EMBL/GenBank/DDBJ whole genome shotgun (WGS) entry which is preliminary data.</text>
</comment>
<organism evidence="1 2">
    <name type="scientific">Scophthalmus maximus</name>
    <name type="common">Turbot</name>
    <name type="synonym">Psetta maxima</name>
    <dbReference type="NCBI Taxonomy" id="52904"/>
    <lineage>
        <taxon>Eukaryota</taxon>
        <taxon>Metazoa</taxon>
        <taxon>Chordata</taxon>
        <taxon>Craniata</taxon>
        <taxon>Vertebrata</taxon>
        <taxon>Euteleostomi</taxon>
        <taxon>Actinopterygii</taxon>
        <taxon>Neopterygii</taxon>
        <taxon>Teleostei</taxon>
        <taxon>Neoteleostei</taxon>
        <taxon>Acanthomorphata</taxon>
        <taxon>Carangaria</taxon>
        <taxon>Pleuronectiformes</taxon>
        <taxon>Pleuronectoidei</taxon>
        <taxon>Scophthalmidae</taxon>
        <taxon>Scophthalmus</taxon>
    </lineage>
</organism>
<dbReference type="EMBL" id="VEVO01000017">
    <property type="protein sequence ID" value="KAF0028146.1"/>
    <property type="molecule type" value="Genomic_DNA"/>
</dbReference>
<evidence type="ECO:0000313" key="1">
    <source>
        <dbReference type="EMBL" id="KAF0028146.1"/>
    </source>
</evidence>
<dbReference type="AlphaFoldDB" id="A0A6A4RZ33"/>
<gene>
    <name evidence="1" type="ORF">F2P81_019233</name>
</gene>